<dbReference type="eggNOG" id="COG4634">
    <property type="taxonomic scope" value="Bacteria"/>
</dbReference>
<evidence type="ECO:0000259" key="1">
    <source>
        <dbReference type="Pfam" id="PF18480"/>
    </source>
</evidence>
<dbReference type="EMBL" id="CP001769">
    <property type="protein sequence ID" value="ADB41871.1"/>
    <property type="molecule type" value="Genomic_DNA"/>
</dbReference>
<dbReference type="Proteomes" id="UP000002028">
    <property type="component" value="Chromosome"/>
</dbReference>
<evidence type="ECO:0000313" key="2">
    <source>
        <dbReference type="EMBL" id="ADB41871.1"/>
    </source>
</evidence>
<accession>D2QST9</accession>
<proteinExistence type="predicted"/>
<evidence type="ECO:0000313" key="3">
    <source>
        <dbReference type="Proteomes" id="UP000002028"/>
    </source>
</evidence>
<name>D2QST9_SPILD</name>
<reference evidence="2 3" key="1">
    <citation type="journal article" date="2010" name="Stand. Genomic Sci.">
        <title>Complete genome sequence of Spirosoma linguale type strain (1).</title>
        <authorList>
            <person name="Lail K."/>
            <person name="Sikorski J."/>
            <person name="Saunders E."/>
            <person name="Lapidus A."/>
            <person name="Glavina Del Rio T."/>
            <person name="Copeland A."/>
            <person name="Tice H."/>
            <person name="Cheng J.-F."/>
            <person name="Lucas S."/>
            <person name="Nolan M."/>
            <person name="Bruce D."/>
            <person name="Goodwin L."/>
            <person name="Pitluck S."/>
            <person name="Ivanova N."/>
            <person name="Mavromatis K."/>
            <person name="Ovchinnikova G."/>
            <person name="Pati A."/>
            <person name="Chen A."/>
            <person name="Palaniappan K."/>
            <person name="Land M."/>
            <person name="Hauser L."/>
            <person name="Chang Y.-J."/>
            <person name="Jeffries C.D."/>
            <person name="Chain P."/>
            <person name="Brettin T."/>
            <person name="Detter J.C."/>
            <person name="Schuetze A."/>
            <person name="Rohde M."/>
            <person name="Tindall B.J."/>
            <person name="Goeker M."/>
            <person name="Bristow J."/>
            <person name="Eisen J.A."/>
            <person name="Markowitz V."/>
            <person name="Hugenholtz P."/>
            <person name="Kyrpides N.C."/>
            <person name="Klenk H.-P."/>
            <person name="Chen F."/>
        </authorList>
    </citation>
    <scope>NUCLEOTIDE SEQUENCE [LARGE SCALE GENOMIC DNA]</scope>
    <source>
        <strain evidence="3">ATCC 33905 / DSM 74 / LMG 10896 / Claus 1</strain>
    </source>
</reference>
<dbReference type="RefSeq" id="WP_012930361.1">
    <property type="nucleotide sequence ID" value="NC_013730.1"/>
</dbReference>
<dbReference type="AlphaFoldDB" id="D2QST9"/>
<keyword evidence="3" id="KW-1185">Reference proteome</keyword>
<dbReference type="KEGG" id="sli:Slin_5909"/>
<sequence length="128" mass="14618">MKLTDFAILADENINPILVNTLRDNGFDVAHINDVGLGNTPDYVILSYAYNQNRIVLTLDDDFGTLIFKNKQPFIGIIRLHPGHLIGNIHIPTLQAILATDIDYQLPFLLIAEKRTDRIHIRYRTYTT</sequence>
<organism evidence="2 3">
    <name type="scientific">Spirosoma linguale (strain ATCC 33905 / DSM 74 / LMG 10896 / Claus 1)</name>
    <dbReference type="NCBI Taxonomy" id="504472"/>
    <lineage>
        <taxon>Bacteria</taxon>
        <taxon>Pseudomonadati</taxon>
        <taxon>Bacteroidota</taxon>
        <taxon>Cytophagia</taxon>
        <taxon>Cytophagales</taxon>
        <taxon>Cytophagaceae</taxon>
        <taxon>Spirosoma</taxon>
    </lineage>
</organism>
<dbReference type="HOGENOM" id="CLU_150003_0_1_10"/>
<dbReference type="InterPro" id="IPR041049">
    <property type="entry name" value="DUF5615"/>
</dbReference>
<dbReference type="Pfam" id="PF18480">
    <property type="entry name" value="DUF5615"/>
    <property type="match status" value="1"/>
</dbReference>
<protein>
    <recommendedName>
        <fullName evidence="1">DUF5615 domain-containing protein</fullName>
    </recommendedName>
</protein>
<feature type="domain" description="DUF5615" evidence="1">
    <location>
        <begin position="8"/>
        <end position="79"/>
    </location>
</feature>
<gene>
    <name evidence="2" type="ordered locus">Slin_5909</name>
</gene>
<dbReference type="STRING" id="504472.Slin_5909"/>